<evidence type="ECO:0000256" key="8">
    <source>
        <dbReference type="ARBA" id="ARBA00022989"/>
    </source>
</evidence>
<feature type="compositionally biased region" description="Basic and acidic residues" evidence="10">
    <location>
        <begin position="86"/>
        <end position="110"/>
    </location>
</feature>
<reference evidence="12 13" key="1">
    <citation type="submission" date="2018-01" db="EMBL/GenBank/DDBJ databases">
        <title>Metagenomic assembled genomes from two thermal pools in the Uzon Caldera, Kamchatka, Russia.</title>
        <authorList>
            <person name="Wilkins L."/>
            <person name="Ettinger C."/>
        </authorList>
    </citation>
    <scope>NUCLEOTIDE SEQUENCE [LARGE SCALE GENOMIC DNA]</scope>
    <source>
        <strain evidence="12">ZAV-15</strain>
    </source>
</reference>
<evidence type="ECO:0000259" key="11">
    <source>
        <dbReference type="PROSITE" id="PS52015"/>
    </source>
</evidence>
<evidence type="ECO:0000256" key="3">
    <source>
        <dbReference type="ARBA" id="ARBA00022448"/>
    </source>
</evidence>
<sequence>MVRLRDLVLSLFIHVFLLVVLGIAFSLSLKVYPKKILEIDLSKTIFVEEKNFEWKSPEDSRTKIQTSQEVLPLKREKSVTQSSEKPVLHKEPQVLPEEKKEPLVSKKEFPKEEPISKVEKSLLSEKLSPKRDLEEETQGGASKLKDDSFSKNRVSLANQGPEKGEGTKASSEKVALGESSKEKKEKLYLSQKLSIISDLMKKHLKYPYLARKMGWEGQLVMSFIITPSGEIRDLKVEKSTGYEILDKAAIETLLNISKYIPVPEVEVRVKLPVTFKLQ</sequence>
<dbReference type="PROSITE" id="PS52015">
    <property type="entry name" value="TONB_CTD"/>
    <property type="match status" value="1"/>
</dbReference>
<organism evidence="12 13">
    <name type="scientific">Caldimicrobium thiodismutans</name>
    <dbReference type="NCBI Taxonomy" id="1653476"/>
    <lineage>
        <taxon>Bacteria</taxon>
        <taxon>Pseudomonadati</taxon>
        <taxon>Thermodesulfobacteriota</taxon>
        <taxon>Thermodesulfobacteria</taxon>
        <taxon>Thermodesulfobacteriales</taxon>
        <taxon>Thermodesulfobacteriaceae</taxon>
        <taxon>Caldimicrobium</taxon>
    </lineage>
</organism>
<comment type="subcellular location">
    <subcellularLocation>
        <location evidence="1">Cell inner membrane</location>
        <topology evidence="1">Single-pass membrane protein</topology>
        <orientation evidence="1">Periplasmic side</orientation>
    </subcellularLocation>
</comment>
<dbReference type="GO" id="GO:0015031">
    <property type="term" value="P:protein transport"/>
    <property type="evidence" value="ECO:0007669"/>
    <property type="project" value="UniProtKB-KW"/>
</dbReference>
<evidence type="ECO:0000256" key="7">
    <source>
        <dbReference type="ARBA" id="ARBA00022927"/>
    </source>
</evidence>
<dbReference type="Gene3D" id="3.30.1150.10">
    <property type="match status" value="1"/>
</dbReference>
<dbReference type="AlphaFoldDB" id="A0A2N7PLC6"/>
<protein>
    <recommendedName>
        <fullName evidence="11">TonB C-terminal domain-containing protein</fullName>
    </recommendedName>
</protein>
<dbReference type="GO" id="GO:0031992">
    <property type="term" value="F:energy transducer activity"/>
    <property type="evidence" value="ECO:0007669"/>
    <property type="project" value="TreeGrafter"/>
</dbReference>
<dbReference type="EMBL" id="PNIE01000007">
    <property type="protein sequence ID" value="PMP64432.1"/>
    <property type="molecule type" value="Genomic_DNA"/>
</dbReference>
<dbReference type="GO" id="GO:0098797">
    <property type="term" value="C:plasma membrane protein complex"/>
    <property type="evidence" value="ECO:0007669"/>
    <property type="project" value="TreeGrafter"/>
</dbReference>
<dbReference type="Proteomes" id="UP000235731">
    <property type="component" value="Unassembled WGS sequence"/>
</dbReference>
<dbReference type="Pfam" id="PF03544">
    <property type="entry name" value="TonB_C"/>
    <property type="match status" value="1"/>
</dbReference>
<evidence type="ECO:0000256" key="1">
    <source>
        <dbReference type="ARBA" id="ARBA00004383"/>
    </source>
</evidence>
<keyword evidence="8" id="KW-1133">Transmembrane helix</keyword>
<keyword evidence="3" id="KW-0813">Transport</keyword>
<comment type="caution">
    <text evidence="12">The sequence shown here is derived from an EMBL/GenBank/DDBJ whole genome shotgun (WGS) entry which is preliminary data.</text>
</comment>
<evidence type="ECO:0000313" key="13">
    <source>
        <dbReference type="Proteomes" id="UP000235731"/>
    </source>
</evidence>
<dbReference type="InterPro" id="IPR037682">
    <property type="entry name" value="TonB_C"/>
</dbReference>
<name>A0A2N7PLC6_9BACT</name>
<dbReference type="InterPro" id="IPR006260">
    <property type="entry name" value="TonB/TolA_C"/>
</dbReference>
<gene>
    <name evidence="12" type="ORF">C0197_00470</name>
</gene>
<feature type="region of interest" description="Disordered" evidence="10">
    <location>
        <begin position="74"/>
        <end position="110"/>
    </location>
</feature>
<evidence type="ECO:0000256" key="4">
    <source>
        <dbReference type="ARBA" id="ARBA00022475"/>
    </source>
</evidence>
<feature type="domain" description="TonB C-terminal" evidence="11">
    <location>
        <begin position="191"/>
        <end position="278"/>
    </location>
</feature>
<evidence type="ECO:0000256" key="6">
    <source>
        <dbReference type="ARBA" id="ARBA00022692"/>
    </source>
</evidence>
<evidence type="ECO:0000256" key="5">
    <source>
        <dbReference type="ARBA" id="ARBA00022519"/>
    </source>
</evidence>
<evidence type="ECO:0000256" key="2">
    <source>
        <dbReference type="ARBA" id="ARBA00006555"/>
    </source>
</evidence>
<dbReference type="GO" id="GO:0055085">
    <property type="term" value="P:transmembrane transport"/>
    <property type="evidence" value="ECO:0007669"/>
    <property type="project" value="InterPro"/>
</dbReference>
<keyword evidence="9" id="KW-0472">Membrane</keyword>
<comment type="similarity">
    <text evidence="2">Belongs to the TonB family.</text>
</comment>
<proteinExistence type="inferred from homology"/>
<dbReference type="SUPFAM" id="SSF74653">
    <property type="entry name" value="TolA/TonB C-terminal domain"/>
    <property type="match status" value="1"/>
</dbReference>
<dbReference type="InterPro" id="IPR051045">
    <property type="entry name" value="TonB-dependent_transducer"/>
</dbReference>
<keyword evidence="5" id="KW-0997">Cell inner membrane</keyword>
<evidence type="ECO:0000313" key="12">
    <source>
        <dbReference type="EMBL" id="PMP64432.1"/>
    </source>
</evidence>
<evidence type="ECO:0000256" key="9">
    <source>
        <dbReference type="ARBA" id="ARBA00023136"/>
    </source>
</evidence>
<accession>A0A2N7PLC6</accession>
<feature type="region of interest" description="Disordered" evidence="10">
    <location>
        <begin position="126"/>
        <end position="177"/>
    </location>
</feature>
<dbReference type="PANTHER" id="PTHR33446">
    <property type="entry name" value="PROTEIN TONB-RELATED"/>
    <property type="match status" value="1"/>
</dbReference>
<dbReference type="NCBIfam" id="TIGR01352">
    <property type="entry name" value="tonB_Cterm"/>
    <property type="match status" value="1"/>
</dbReference>
<dbReference type="PANTHER" id="PTHR33446:SF2">
    <property type="entry name" value="PROTEIN TONB"/>
    <property type="match status" value="1"/>
</dbReference>
<keyword evidence="6" id="KW-0812">Transmembrane</keyword>
<keyword evidence="7" id="KW-0653">Protein transport</keyword>
<keyword evidence="4" id="KW-1003">Cell membrane</keyword>
<evidence type="ECO:0000256" key="10">
    <source>
        <dbReference type="SAM" id="MobiDB-lite"/>
    </source>
</evidence>